<evidence type="ECO:0000313" key="3">
    <source>
        <dbReference type="Proteomes" id="UP000830116"/>
    </source>
</evidence>
<dbReference type="RefSeq" id="WP_243537869.1">
    <property type="nucleotide sequence ID" value="NZ_CP093442.1"/>
</dbReference>
<evidence type="ECO:0000256" key="1">
    <source>
        <dbReference type="SAM" id="SignalP"/>
    </source>
</evidence>
<keyword evidence="1" id="KW-0732">Signal</keyword>
<organism evidence="2 3">
    <name type="scientific">Bdellovibrio reynosensis</name>
    <dbReference type="NCBI Taxonomy" id="2835041"/>
    <lineage>
        <taxon>Bacteria</taxon>
        <taxon>Pseudomonadati</taxon>
        <taxon>Bdellovibrionota</taxon>
        <taxon>Bdellovibrionia</taxon>
        <taxon>Bdellovibrionales</taxon>
        <taxon>Pseudobdellovibrionaceae</taxon>
        <taxon>Bdellovibrio</taxon>
    </lineage>
</organism>
<proteinExistence type="predicted"/>
<name>A0ABY4C9H1_9BACT</name>
<protein>
    <submittedName>
        <fullName evidence="2">Uncharacterized protein</fullName>
    </submittedName>
</protein>
<keyword evidence="3" id="KW-1185">Reference proteome</keyword>
<accession>A0ABY4C9H1</accession>
<evidence type="ECO:0000313" key="2">
    <source>
        <dbReference type="EMBL" id="UOF01429.1"/>
    </source>
</evidence>
<feature type="chain" id="PRO_5046249927" evidence="1">
    <location>
        <begin position="20"/>
        <end position="434"/>
    </location>
</feature>
<reference evidence="2" key="1">
    <citation type="submission" date="2022-03" db="EMBL/GenBank/DDBJ databases">
        <title>Genome Identification and Characterization of new species Bdellovibrio reynosense LBG001 sp. nov. from a Mexico soil sample.</title>
        <authorList>
            <person name="Camilli A."/>
            <person name="Ajao Y."/>
            <person name="Guo X."/>
        </authorList>
    </citation>
    <scope>NUCLEOTIDE SEQUENCE</scope>
    <source>
        <strain evidence="2">LBG001</strain>
    </source>
</reference>
<dbReference type="Proteomes" id="UP000830116">
    <property type="component" value="Chromosome"/>
</dbReference>
<sequence>MVRFLVIIFLMLFSLTSQAAVWVESNQWSPAFEARFSEWVRTEWRTDFFSRKLLSNGQKNPYHGLRVDCADTVYSMRLIFAYENRLPFVIQDPTASGRTISNKMSRWDGQSEIQKVRNFLYFIYEVGSTRSLPNDTYPVAVSRDNIRSGALILTTKTNHHSWTVKEILPIGVPYLVYNSVVGAHSGLGLKERQSWPNPAWVFEGDFSVGGNGGFRYWRPAASLNRPVWEVPGYSDEQYRIPLSKWVRYVQSRLAVRTETDDQMFTRLMKAACAELNDRVGAVTEALVYLNKNPRCMKYVDYDNYSTPSRDQRAYDELIGLRRAYRETLQINGGNQISPAILAQLNKIFPAITQSAKSEVAIMQPQSITAASVCETEYLPGKLMDLAEWKRRMFAGLISNNPHDPGSIRWGEIRGPSQRARSCESWDHWAPDLKD</sequence>
<feature type="signal peptide" evidence="1">
    <location>
        <begin position="1"/>
        <end position="19"/>
    </location>
</feature>
<dbReference type="EMBL" id="CP093442">
    <property type="protein sequence ID" value="UOF01429.1"/>
    <property type="molecule type" value="Genomic_DNA"/>
</dbReference>
<gene>
    <name evidence="2" type="ORF">MNR06_00490</name>
</gene>